<dbReference type="EMBL" id="JAACNH010000002">
    <property type="protein sequence ID" value="KAG8453181.1"/>
    <property type="molecule type" value="Genomic_DNA"/>
</dbReference>
<reference evidence="1" key="1">
    <citation type="thesis" date="2020" institute="ProQuest LLC" country="789 East Eisenhower Parkway, Ann Arbor, MI, USA">
        <title>Comparative Genomics and Chromosome Evolution.</title>
        <authorList>
            <person name="Mudd A.B."/>
        </authorList>
    </citation>
    <scope>NUCLEOTIDE SEQUENCE</scope>
    <source>
        <strain evidence="1">Female2</strain>
        <tissue evidence="1">Blood</tissue>
    </source>
</reference>
<evidence type="ECO:0000313" key="2">
    <source>
        <dbReference type="Proteomes" id="UP000812440"/>
    </source>
</evidence>
<dbReference type="Proteomes" id="UP000812440">
    <property type="component" value="Chromosome 2"/>
</dbReference>
<protein>
    <submittedName>
        <fullName evidence="1">Uncharacterized protein</fullName>
    </submittedName>
</protein>
<sequence length="87" mass="10132">MRYPVFLLSSYRDFMSLSIHHHLHIRVCRFSHADQVLYARNLESLESIILFKKQTCYRRNIYSNICPCTASVISLPDSNHLCGVTCP</sequence>
<accession>A0A8T2KEX5</accession>
<keyword evidence="2" id="KW-1185">Reference proteome</keyword>
<comment type="caution">
    <text evidence="1">The sequence shown here is derived from an EMBL/GenBank/DDBJ whole genome shotgun (WGS) entry which is preliminary data.</text>
</comment>
<organism evidence="1 2">
    <name type="scientific">Hymenochirus boettgeri</name>
    <name type="common">Congo dwarf clawed frog</name>
    <dbReference type="NCBI Taxonomy" id="247094"/>
    <lineage>
        <taxon>Eukaryota</taxon>
        <taxon>Metazoa</taxon>
        <taxon>Chordata</taxon>
        <taxon>Craniata</taxon>
        <taxon>Vertebrata</taxon>
        <taxon>Euteleostomi</taxon>
        <taxon>Amphibia</taxon>
        <taxon>Batrachia</taxon>
        <taxon>Anura</taxon>
        <taxon>Pipoidea</taxon>
        <taxon>Pipidae</taxon>
        <taxon>Pipinae</taxon>
        <taxon>Hymenochirus</taxon>
    </lineage>
</organism>
<proteinExistence type="predicted"/>
<gene>
    <name evidence="1" type="ORF">GDO86_004845</name>
</gene>
<dbReference type="AlphaFoldDB" id="A0A8T2KEX5"/>
<evidence type="ECO:0000313" key="1">
    <source>
        <dbReference type="EMBL" id="KAG8453181.1"/>
    </source>
</evidence>
<name>A0A8T2KEX5_9PIPI</name>